<comment type="catalytic activity">
    <reaction evidence="2 4">
        <text>L-methionyl-[protein] + [thioredoxin]-disulfide + H2O = L-methionyl-(S)-S-oxide-[protein] + [thioredoxin]-dithiol</text>
        <dbReference type="Rhea" id="RHEA:14217"/>
        <dbReference type="Rhea" id="RHEA-COMP:10698"/>
        <dbReference type="Rhea" id="RHEA-COMP:10700"/>
        <dbReference type="Rhea" id="RHEA-COMP:12313"/>
        <dbReference type="Rhea" id="RHEA-COMP:12315"/>
        <dbReference type="ChEBI" id="CHEBI:15377"/>
        <dbReference type="ChEBI" id="CHEBI:16044"/>
        <dbReference type="ChEBI" id="CHEBI:29950"/>
        <dbReference type="ChEBI" id="CHEBI:44120"/>
        <dbReference type="ChEBI" id="CHEBI:50058"/>
        <dbReference type="EC" id="1.8.4.11"/>
    </reaction>
</comment>
<comment type="similarity">
    <text evidence="4">Belongs to the MsrA Met sulfoxide reductase family.</text>
</comment>
<dbReference type="GO" id="GO:0033744">
    <property type="term" value="F:L-methionine:thioredoxin-disulfide S-oxidoreductase activity"/>
    <property type="evidence" value="ECO:0007669"/>
    <property type="project" value="RHEA"/>
</dbReference>
<dbReference type="GO" id="GO:0008113">
    <property type="term" value="F:peptide-methionine (S)-S-oxide reductase activity"/>
    <property type="evidence" value="ECO:0007669"/>
    <property type="project" value="UniProtKB-UniRule"/>
</dbReference>
<keyword evidence="5" id="KW-0732">Signal</keyword>
<dbReference type="EMBL" id="CP020867">
    <property type="protein sequence ID" value="ARJ57063.1"/>
    <property type="molecule type" value="Genomic_DNA"/>
</dbReference>
<gene>
    <name evidence="4 7" type="primary">msrA</name>
    <name evidence="7" type="ORF">CCUN_1477</name>
</gene>
<dbReference type="AlphaFoldDB" id="A0A1W6BYA1"/>
<dbReference type="KEGG" id="ccun:CCUN_1477"/>
<protein>
    <recommendedName>
        <fullName evidence="4">Peptide methionine sulfoxide reductase MsrA</fullName>
        <shortName evidence="4">Protein-methionine-S-oxide reductase</shortName>
        <ecNumber evidence="4">1.8.4.11</ecNumber>
    </recommendedName>
    <alternativeName>
        <fullName evidence="4">Peptide-methionine (S)-S-oxide reductase</fullName>
        <shortName evidence="4">Peptide Met(O) reductase</shortName>
    </alternativeName>
</protein>
<name>A0A1W6BYA1_9BACT</name>
<dbReference type="Proteomes" id="UP000192902">
    <property type="component" value="Chromosome"/>
</dbReference>
<comment type="catalytic activity">
    <reaction evidence="3 4">
        <text>[thioredoxin]-disulfide + L-methionine + H2O = L-methionine (S)-S-oxide + [thioredoxin]-dithiol</text>
        <dbReference type="Rhea" id="RHEA:19993"/>
        <dbReference type="Rhea" id="RHEA-COMP:10698"/>
        <dbReference type="Rhea" id="RHEA-COMP:10700"/>
        <dbReference type="ChEBI" id="CHEBI:15377"/>
        <dbReference type="ChEBI" id="CHEBI:29950"/>
        <dbReference type="ChEBI" id="CHEBI:50058"/>
        <dbReference type="ChEBI" id="CHEBI:57844"/>
        <dbReference type="ChEBI" id="CHEBI:58772"/>
        <dbReference type="EC" id="1.8.4.11"/>
    </reaction>
</comment>
<keyword evidence="1 4" id="KW-0560">Oxidoreductase</keyword>
<dbReference type="Gene3D" id="3.30.1060.10">
    <property type="entry name" value="Peptide methionine sulphoxide reductase MsrA"/>
    <property type="match status" value="1"/>
</dbReference>
<feature type="signal peptide" evidence="5">
    <location>
        <begin position="1"/>
        <end position="17"/>
    </location>
</feature>
<comment type="function">
    <text evidence="4">Has an important function as a repair enzyme for proteins that have been inactivated by oxidation. Catalyzes the reversible oxidation-reduction of methionine sulfoxide in proteins to methionine.</text>
</comment>
<organism evidence="7 8">
    <name type="scientific">Campylobacter cuniculorum DSM 23162 = LMG 24588</name>
    <dbReference type="NCBI Taxonomy" id="1121267"/>
    <lineage>
        <taxon>Bacteria</taxon>
        <taxon>Pseudomonadati</taxon>
        <taxon>Campylobacterota</taxon>
        <taxon>Epsilonproteobacteria</taxon>
        <taxon>Campylobacterales</taxon>
        <taxon>Campylobacteraceae</taxon>
        <taxon>Campylobacter</taxon>
    </lineage>
</organism>
<evidence type="ECO:0000256" key="5">
    <source>
        <dbReference type="SAM" id="SignalP"/>
    </source>
</evidence>
<dbReference type="OrthoDB" id="4174719at2"/>
<reference evidence="7 8" key="1">
    <citation type="submission" date="2017-04" db="EMBL/GenBank/DDBJ databases">
        <title>Complete genome sequence of the Campylobacter cuniculorum type strain LMG24588.</title>
        <authorList>
            <person name="Miller W.G."/>
            <person name="Yee E."/>
            <person name="Revez J."/>
            <person name="Bono J.L."/>
            <person name="Rossi M."/>
        </authorList>
    </citation>
    <scope>NUCLEOTIDE SEQUENCE [LARGE SCALE GENOMIC DNA]</scope>
    <source>
        <strain evidence="7 8">LMG 24588</strain>
    </source>
</reference>
<evidence type="ECO:0000256" key="4">
    <source>
        <dbReference type="HAMAP-Rule" id="MF_01401"/>
    </source>
</evidence>
<dbReference type="EC" id="1.8.4.11" evidence="4"/>
<evidence type="ECO:0000256" key="3">
    <source>
        <dbReference type="ARBA" id="ARBA00048782"/>
    </source>
</evidence>
<evidence type="ECO:0000313" key="7">
    <source>
        <dbReference type="EMBL" id="ARJ57063.1"/>
    </source>
</evidence>
<dbReference type="Pfam" id="PF01625">
    <property type="entry name" value="PMSR"/>
    <property type="match status" value="1"/>
</dbReference>
<dbReference type="HAMAP" id="MF_01401">
    <property type="entry name" value="MsrA"/>
    <property type="match status" value="1"/>
</dbReference>
<evidence type="ECO:0000313" key="8">
    <source>
        <dbReference type="Proteomes" id="UP000192902"/>
    </source>
</evidence>
<dbReference type="NCBIfam" id="TIGR00401">
    <property type="entry name" value="msrA"/>
    <property type="match status" value="1"/>
</dbReference>
<dbReference type="InterPro" id="IPR002569">
    <property type="entry name" value="Met_Sox_Rdtase_MsrA_dom"/>
</dbReference>
<accession>A0A1W6BYA1</accession>
<proteinExistence type="inferred from homology"/>
<evidence type="ECO:0000256" key="1">
    <source>
        <dbReference type="ARBA" id="ARBA00023002"/>
    </source>
</evidence>
<dbReference type="PANTHER" id="PTHR43774">
    <property type="entry name" value="PEPTIDE METHIONINE SULFOXIDE REDUCTASE"/>
    <property type="match status" value="1"/>
</dbReference>
<dbReference type="InterPro" id="IPR036509">
    <property type="entry name" value="Met_Sox_Rdtase_MsrA_sf"/>
</dbReference>
<dbReference type="STRING" id="1121267.CCUN_1477"/>
<dbReference type="eggNOG" id="COG0225">
    <property type="taxonomic scope" value="Bacteria"/>
</dbReference>
<feature type="active site" evidence="4">
    <location>
        <position position="28"/>
    </location>
</feature>
<sequence length="182" mass="20973">MKRILLGVIFMLSMANATQKSIILGGGCFWCVEAVFENVQGVTHTEVGYSGGKDNPSYESVSRGDGNIEVAKIDFDEKQISLEKILEIFFKMHDPTSVDKQGADVGIQYRSAIFYENEEDKKSIEDFLNKQQENYSLPIVTKLYKLKKYYKAEDYHQHYFKKNPNNSYCRFVIAPKIKKIQE</sequence>
<feature type="domain" description="Peptide methionine sulphoxide reductase MsrA" evidence="6">
    <location>
        <begin position="22"/>
        <end position="169"/>
    </location>
</feature>
<feature type="chain" id="PRO_5012325800" description="Peptide methionine sulfoxide reductase MsrA" evidence="5">
    <location>
        <begin position="18"/>
        <end position="182"/>
    </location>
</feature>
<dbReference type="SUPFAM" id="SSF55068">
    <property type="entry name" value="Peptide methionine sulfoxide reductase"/>
    <property type="match status" value="1"/>
</dbReference>
<evidence type="ECO:0000259" key="6">
    <source>
        <dbReference type="Pfam" id="PF01625"/>
    </source>
</evidence>
<evidence type="ECO:0000256" key="2">
    <source>
        <dbReference type="ARBA" id="ARBA00047806"/>
    </source>
</evidence>
<dbReference type="PANTHER" id="PTHR43774:SF1">
    <property type="entry name" value="PEPTIDE METHIONINE SULFOXIDE REDUCTASE MSRA 2"/>
    <property type="match status" value="1"/>
</dbReference>